<dbReference type="SUPFAM" id="SSF56112">
    <property type="entry name" value="Protein kinase-like (PK-like)"/>
    <property type="match status" value="1"/>
</dbReference>
<keyword evidence="4" id="KW-0597">Phosphoprotein</keyword>
<keyword evidence="6" id="KW-0479">Metal-binding</keyword>
<comment type="catalytic activity">
    <reaction evidence="14">
        <text>L-seryl-[protein] + ATP = O-phospho-L-seryl-[protein] + ADP + H(+)</text>
        <dbReference type="Rhea" id="RHEA:17989"/>
        <dbReference type="Rhea" id="RHEA-COMP:9863"/>
        <dbReference type="Rhea" id="RHEA-COMP:11604"/>
        <dbReference type="ChEBI" id="CHEBI:15378"/>
        <dbReference type="ChEBI" id="CHEBI:29999"/>
        <dbReference type="ChEBI" id="CHEBI:30616"/>
        <dbReference type="ChEBI" id="CHEBI:83421"/>
        <dbReference type="ChEBI" id="CHEBI:456216"/>
        <dbReference type="EC" id="2.7.11.1"/>
    </reaction>
</comment>
<dbReference type="Pfam" id="PF00069">
    <property type="entry name" value="Pkinase"/>
    <property type="match status" value="1"/>
</dbReference>
<sequence>MSILNTAQPKPTQVLPYETEDLLDVYTLGRKLGQGDFATTYLCTHNTTGRTYACKSISKKELLCKEDYDDVWKEIQIMQHLSQQPNVVRIHGTYEDSLYVHLVMEFCEGGDLYDRIVKKGHYSEQQAAKLAKNIVEAVQECHSLGVMHRDLKLENLLFDTVEDDANLKIIDFGLSAFYKPGETFSDVFGSPDYMAPEVLHEHYGPEADLWSVGVISYIILSGAPPFWAETEEGTFAQISKGILDFESEPWPTISDSAKDLIRKMLHRNPKKRFTAQQVLCHPWIVDDNIAPNKPLGV</sequence>
<evidence type="ECO:0000256" key="7">
    <source>
        <dbReference type="ARBA" id="ARBA00022737"/>
    </source>
</evidence>
<evidence type="ECO:0000256" key="9">
    <source>
        <dbReference type="ARBA" id="ARBA00022777"/>
    </source>
</evidence>
<organism evidence="18 19">
    <name type="scientific">Trifolium subterraneum</name>
    <name type="common">Subterranean clover</name>
    <dbReference type="NCBI Taxonomy" id="3900"/>
    <lineage>
        <taxon>Eukaryota</taxon>
        <taxon>Viridiplantae</taxon>
        <taxon>Streptophyta</taxon>
        <taxon>Embryophyta</taxon>
        <taxon>Tracheophyta</taxon>
        <taxon>Spermatophyta</taxon>
        <taxon>Magnoliopsida</taxon>
        <taxon>eudicotyledons</taxon>
        <taxon>Gunneridae</taxon>
        <taxon>Pentapetalae</taxon>
        <taxon>rosids</taxon>
        <taxon>fabids</taxon>
        <taxon>Fabales</taxon>
        <taxon>Fabaceae</taxon>
        <taxon>Papilionoideae</taxon>
        <taxon>50 kb inversion clade</taxon>
        <taxon>NPAAA clade</taxon>
        <taxon>Hologalegina</taxon>
        <taxon>IRL clade</taxon>
        <taxon>Trifolieae</taxon>
        <taxon>Trifolium</taxon>
    </lineage>
</organism>
<gene>
    <name evidence="18" type="ORF">TSUD_318380</name>
</gene>
<dbReference type="SMART" id="SM00220">
    <property type="entry name" value="S_TKc"/>
    <property type="match status" value="1"/>
</dbReference>
<evidence type="ECO:0000256" key="6">
    <source>
        <dbReference type="ARBA" id="ARBA00022723"/>
    </source>
</evidence>
<dbReference type="AlphaFoldDB" id="A0A2Z6NZ36"/>
<feature type="domain" description="Protein kinase" evidence="17">
    <location>
        <begin position="26"/>
        <end position="284"/>
    </location>
</feature>
<dbReference type="InterPro" id="IPR017441">
    <property type="entry name" value="Protein_kinase_ATP_BS"/>
</dbReference>
<keyword evidence="11 15" id="KW-0067">ATP-binding</keyword>
<keyword evidence="7" id="KW-0677">Repeat</keyword>
<evidence type="ECO:0000256" key="4">
    <source>
        <dbReference type="ARBA" id="ARBA00022553"/>
    </source>
</evidence>
<reference evidence="19" key="1">
    <citation type="journal article" date="2017" name="Front. Plant Sci.">
        <title>Climate Clever Clovers: New Paradigm to Reduce the Environmental Footprint of Ruminants by Breeding Low Methanogenic Forages Utilizing Haplotype Variation.</title>
        <authorList>
            <person name="Kaur P."/>
            <person name="Appels R."/>
            <person name="Bayer P.E."/>
            <person name="Keeble-Gagnere G."/>
            <person name="Wang J."/>
            <person name="Hirakawa H."/>
            <person name="Shirasawa K."/>
            <person name="Vercoe P."/>
            <person name="Stefanova K."/>
            <person name="Durmic Z."/>
            <person name="Nichols P."/>
            <person name="Revell C."/>
            <person name="Isobe S.N."/>
            <person name="Edwards D."/>
            <person name="Erskine W."/>
        </authorList>
    </citation>
    <scope>NUCLEOTIDE SEQUENCE [LARGE SCALE GENOMIC DNA]</scope>
    <source>
        <strain evidence="19">cv. Daliak</strain>
    </source>
</reference>
<evidence type="ECO:0000259" key="17">
    <source>
        <dbReference type="PROSITE" id="PS50011"/>
    </source>
</evidence>
<dbReference type="Proteomes" id="UP000242715">
    <property type="component" value="Unassembled WGS sequence"/>
</dbReference>
<dbReference type="GO" id="GO:0005524">
    <property type="term" value="F:ATP binding"/>
    <property type="evidence" value="ECO:0007669"/>
    <property type="project" value="UniProtKB-UniRule"/>
</dbReference>
<dbReference type="EC" id="2.7.11.1" evidence="2"/>
<evidence type="ECO:0000256" key="13">
    <source>
        <dbReference type="ARBA" id="ARBA00047899"/>
    </source>
</evidence>
<dbReference type="InterPro" id="IPR000719">
    <property type="entry name" value="Prot_kinase_dom"/>
</dbReference>
<dbReference type="OrthoDB" id="40902at2759"/>
<dbReference type="InterPro" id="IPR011009">
    <property type="entry name" value="Kinase-like_dom_sf"/>
</dbReference>
<evidence type="ECO:0000256" key="8">
    <source>
        <dbReference type="ARBA" id="ARBA00022741"/>
    </source>
</evidence>
<evidence type="ECO:0000256" key="16">
    <source>
        <dbReference type="RuleBase" id="RU000304"/>
    </source>
</evidence>
<proteinExistence type="inferred from homology"/>
<dbReference type="Gene3D" id="1.10.510.10">
    <property type="entry name" value="Transferase(Phosphotransferase) domain 1"/>
    <property type="match status" value="1"/>
</dbReference>
<dbReference type="PROSITE" id="PS00108">
    <property type="entry name" value="PROTEIN_KINASE_ST"/>
    <property type="match status" value="1"/>
</dbReference>
<keyword evidence="5" id="KW-0808">Transferase</keyword>
<keyword evidence="3 16" id="KW-0723">Serine/threonine-protein kinase</keyword>
<evidence type="ECO:0000256" key="1">
    <source>
        <dbReference type="ARBA" id="ARBA00005354"/>
    </source>
</evidence>
<dbReference type="PROSITE" id="PS00107">
    <property type="entry name" value="PROTEIN_KINASE_ATP"/>
    <property type="match status" value="1"/>
</dbReference>
<dbReference type="GO" id="GO:0046872">
    <property type="term" value="F:metal ion binding"/>
    <property type="evidence" value="ECO:0007669"/>
    <property type="project" value="UniProtKB-KW"/>
</dbReference>
<evidence type="ECO:0000313" key="18">
    <source>
        <dbReference type="EMBL" id="GAU36739.1"/>
    </source>
</evidence>
<dbReference type="CDD" id="cd05117">
    <property type="entry name" value="STKc_CAMK"/>
    <property type="match status" value="1"/>
</dbReference>
<protein>
    <recommendedName>
        <fullName evidence="2">non-specific serine/threonine protein kinase</fullName>
        <ecNumber evidence="2">2.7.11.1</ecNumber>
    </recommendedName>
</protein>
<evidence type="ECO:0000256" key="3">
    <source>
        <dbReference type="ARBA" id="ARBA00022527"/>
    </source>
</evidence>
<dbReference type="FunFam" id="1.10.510.10:FF:000178">
    <property type="entry name" value="Calcium-dependent protein kinase 5"/>
    <property type="match status" value="1"/>
</dbReference>
<dbReference type="EMBL" id="DF973639">
    <property type="protein sequence ID" value="GAU36739.1"/>
    <property type="molecule type" value="Genomic_DNA"/>
</dbReference>
<evidence type="ECO:0000256" key="10">
    <source>
        <dbReference type="ARBA" id="ARBA00022837"/>
    </source>
</evidence>
<evidence type="ECO:0000256" key="5">
    <source>
        <dbReference type="ARBA" id="ARBA00022679"/>
    </source>
</evidence>
<dbReference type="InterPro" id="IPR050205">
    <property type="entry name" value="CDPK_Ser/Thr_kinases"/>
</dbReference>
<feature type="binding site" evidence="15">
    <location>
        <position position="55"/>
    </location>
    <ligand>
        <name>ATP</name>
        <dbReference type="ChEBI" id="CHEBI:30616"/>
    </ligand>
</feature>
<evidence type="ECO:0000256" key="15">
    <source>
        <dbReference type="PROSITE-ProRule" id="PRU10141"/>
    </source>
</evidence>
<accession>A0A2Z6NZ36</accession>
<dbReference type="Gene3D" id="3.30.200.20">
    <property type="entry name" value="Phosphorylase Kinase, domain 1"/>
    <property type="match status" value="1"/>
</dbReference>
<keyword evidence="8 15" id="KW-0547">Nucleotide-binding</keyword>
<keyword evidence="19" id="KW-1185">Reference proteome</keyword>
<comment type="similarity">
    <text evidence="12">Belongs to the protein kinase superfamily. Ser/Thr protein kinase family. CDPK subfamily.</text>
</comment>
<dbReference type="GO" id="GO:0004674">
    <property type="term" value="F:protein serine/threonine kinase activity"/>
    <property type="evidence" value="ECO:0007669"/>
    <property type="project" value="UniProtKB-KW"/>
</dbReference>
<evidence type="ECO:0000313" key="19">
    <source>
        <dbReference type="Proteomes" id="UP000242715"/>
    </source>
</evidence>
<evidence type="ECO:0000256" key="14">
    <source>
        <dbReference type="ARBA" id="ARBA00048679"/>
    </source>
</evidence>
<keyword evidence="9" id="KW-0418">Kinase</keyword>
<comment type="catalytic activity">
    <reaction evidence="13">
        <text>L-threonyl-[protein] + ATP = O-phospho-L-threonyl-[protein] + ADP + H(+)</text>
        <dbReference type="Rhea" id="RHEA:46608"/>
        <dbReference type="Rhea" id="RHEA-COMP:11060"/>
        <dbReference type="Rhea" id="RHEA-COMP:11605"/>
        <dbReference type="ChEBI" id="CHEBI:15378"/>
        <dbReference type="ChEBI" id="CHEBI:30013"/>
        <dbReference type="ChEBI" id="CHEBI:30616"/>
        <dbReference type="ChEBI" id="CHEBI:61977"/>
        <dbReference type="ChEBI" id="CHEBI:456216"/>
        <dbReference type="EC" id="2.7.11.1"/>
    </reaction>
</comment>
<dbReference type="PANTHER" id="PTHR24349">
    <property type="entry name" value="SERINE/THREONINE-PROTEIN KINASE"/>
    <property type="match status" value="1"/>
</dbReference>
<comment type="similarity">
    <text evidence="1">Belongs to the protein kinase superfamily. CAMK Ser/Thr protein kinase family. CaMK subfamily.</text>
</comment>
<evidence type="ECO:0000256" key="11">
    <source>
        <dbReference type="ARBA" id="ARBA00022840"/>
    </source>
</evidence>
<dbReference type="PIRSF" id="PIRSF000654">
    <property type="entry name" value="Integrin-linked_kinase"/>
    <property type="match status" value="1"/>
</dbReference>
<dbReference type="PROSITE" id="PS50011">
    <property type="entry name" value="PROTEIN_KINASE_DOM"/>
    <property type="match status" value="1"/>
</dbReference>
<evidence type="ECO:0000256" key="12">
    <source>
        <dbReference type="ARBA" id="ARBA00024334"/>
    </source>
</evidence>
<evidence type="ECO:0000256" key="2">
    <source>
        <dbReference type="ARBA" id="ARBA00012513"/>
    </source>
</evidence>
<name>A0A2Z6NZ36_TRISU</name>
<dbReference type="FunFam" id="3.30.200.20:FF:000004">
    <property type="entry name" value="Calcium-dependent protein kinase 1"/>
    <property type="match status" value="1"/>
</dbReference>
<dbReference type="InterPro" id="IPR008271">
    <property type="entry name" value="Ser/Thr_kinase_AS"/>
</dbReference>
<keyword evidence="10" id="KW-0106">Calcium</keyword>